<comment type="caution">
    <text evidence="1">The sequence shown here is derived from an EMBL/GenBank/DDBJ whole genome shotgun (WGS) entry which is preliminary data.</text>
</comment>
<protein>
    <submittedName>
        <fullName evidence="1">PD-(D/E)XK motif protein</fullName>
    </submittedName>
</protein>
<evidence type="ECO:0000313" key="2">
    <source>
        <dbReference type="Proteomes" id="UP000722625"/>
    </source>
</evidence>
<organism evidence="1 2">
    <name type="scientific">Flavobacterium psychroterrae</name>
    <dbReference type="NCBI Taxonomy" id="2133767"/>
    <lineage>
        <taxon>Bacteria</taxon>
        <taxon>Pseudomonadati</taxon>
        <taxon>Bacteroidota</taxon>
        <taxon>Flavobacteriia</taxon>
        <taxon>Flavobacteriales</taxon>
        <taxon>Flavobacteriaceae</taxon>
        <taxon>Flavobacterium</taxon>
    </lineage>
</organism>
<dbReference type="InterPro" id="IPR025534">
    <property type="entry name" value="DUF4420"/>
</dbReference>
<dbReference type="Proteomes" id="UP000722625">
    <property type="component" value="Unassembled WGS sequence"/>
</dbReference>
<accession>A0ABS5PL31</accession>
<gene>
    <name evidence="1" type="ORF">KHA90_24370</name>
</gene>
<reference evidence="1 2" key="1">
    <citation type="journal article" date="2018" name="Int. J. Syst. Evol. Microbiol.">
        <title>Flavobacterium chryseum sp. nov. and Flavobacterium psychroterrae sp. nov., novel environmental bacteria isolated from Antarctica.</title>
        <authorList>
            <person name="Kralova S."/>
            <person name="Svec P."/>
            <person name="Busse H.J."/>
            <person name="Stankova E."/>
            <person name="Vaczi P."/>
            <person name="Sedlacek I."/>
        </authorList>
    </citation>
    <scope>NUCLEOTIDE SEQUENCE [LARGE SCALE GENOMIC DNA]</scope>
    <source>
        <strain evidence="1 2">CCM 8827</strain>
    </source>
</reference>
<proteinExistence type="predicted"/>
<keyword evidence="2" id="KW-1185">Reference proteome</keyword>
<name>A0ABS5PL31_9FLAO</name>
<dbReference type="RefSeq" id="WP_213308003.1">
    <property type="nucleotide sequence ID" value="NZ_JAGYVZ010000048.1"/>
</dbReference>
<dbReference type="Pfam" id="PF14390">
    <property type="entry name" value="DUF4420"/>
    <property type="match status" value="1"/>
</dbReference>
<dbReference type="EMBL" id="JAGYVZ010000048">
    <property type="protein sequence ID" value="MBS7234141.1"/>
    <property type="molecule type" value="Genomic_DNA"/>
</dbReference>
<evidence type="ECO:0000313" key="1">
    <source>
        <dbReference type="EMBL" id="MBS7234141.1"/>
    </source>
</evidence>
<sequence length="322" mass="37768">MEIDTLVVKWQNFENFELNKGYKALRISSECIPDLYIATDGDGFRCLILYLPHNIDIKLKNNDKEKLTLSYLPVEKIILIKLNDPDFIDLFNDLILSLYFKIKDFTDPDYYAKELIYSFYKWADFFDDKFKSRLSNEEIKGLFGELFVLNEFLKQSDSKTVDTILESWKGPYNTTNDFIFDDKNIEVKTKDDSKQFIKISSEYQLEKEFDKGLELLVVSLNIDMIKGVSIYDLIKQATIYIRKNLGDLTILYHTLAQIGLTIESVTEYNNYRFVVSKTILYDCGRANFPKLSVSNIPEEITKLNYNLRTATLDNYMLEEKTY</sequence>